<organism evidence="1">
    <name type="scientific">Anguilla anguilla</name>
    <name type="common">European freshwater eel</name>
    <name type="synonym">Muraena anguilla</name>
    <dbReference type="NCBI Taxonomy" id="7936"/>
    <lineage>
        <taxon>Eukaryota</taxon>
        <taxon>Metazoa</taxon>
        <taxon>Chordata</taxon>
        <taxon>Craniata</taxon>
        <taxon>Vertebrata</taxon>
        <taxon>Euteleostomi</taxon>
        <taxon>Actinopterygii</taxon>
        <taxon>Neopterygii</taxon>
        <taxon>Teleostei</taxon>
        <taxon>Anguilliformes</taxon>
        <taxon>Anguillidae</taxon>
        <taxon>Anguilla</taxon>
    </lineage>
</organism>
<reference evidence="1" key="2">
    <citation type="journal article" date="2015" name="Fish Shellfish Immunol.">
        <title>Early steps in the European eel (Anguilla anguilla)-Vibrio vulnificus interaction in the gills: Role of the RtxA13 toxin.</title>
        <authorList>
            <person name="Callol A."/>
            <person name="Pajuelo D."/>
            <person name="Ebbesson L."/>
            <person name="Teles M."/>
            <person name="MacKenzie S."/>
            <person name="Amaro C."/>
        </authorList>
    </citation>
    <scope>NUCLEOTIDE SEQUENCE</scope>
</reference>
<sequence>MNLFCLKFMQHIPSSSVIMRPPLLERMLIGSDRLVYCQCLFRSKLSSCESMIMWIIFFLTKMTRELSFA</sequence>
<evidence type="ECO:0000313" key="1">
    <source>
        <dbReference type="EMBL" id="JAH33823.1"/>
    </source>
</evidence>
<name>A0A0E9RZY9_ANGAN</name>
<protein>
    <submittedName>
        <fullName evidence="1">Uncharacterized protein</fullName>
    </submittedName>
</protein>
<accession>A0A0E9RZY9</accession>
<dbReference type="AlphaFoldDB" id="A0A0E9RZY9"/>
<reference evidence="1" key="1">
    <citation type="submission" date="2014-11" db="EMBL/GenBank/DDBJ databases">
        <authorList>
            <person name="Amaro Gonzalez C."/>
        </authorList>
    </citation>
    <scope>NUCLEOTIDE SEQUENCE</scope>
</reference>
<dbReference type="EMBL" id="GBXM01074754">
    <property type="protein sequence ID" value="JAH33823.1"/>
    <property type="molecule type" value="Transcribed_RNA"/>
</dbReference>
<proteinExistence type="predicted"/>